<dbReference type="GO" id="GO:0016020">
    <property type="term" value="C:membrane"/>
    <property type="evidence" value="ECO:0007669"/>
    <property type="project" value="UniProtKB-SubCell"/>
</dbReference>
<dbReference type="Proteomes" id="UP000682134">
    <property type="component" value="Unassembled WGS sequence"/>
</dbReference>
<keyword evidence="3 6" id="KW-0812">Transmembrane</keyword>
<evidence type="ECO:0000313" key="8">
    <source>
        <dbReference type="Proteomes" id="UP000682134"/>
    </source>
</evidence>
<feature type="transmembrane region" description="Helical" evidence="6">
    <location>
        <begin position="157"/>
        <end position="174"/>
    </location>
</feature>
<accession>A0A940SGE2</accession>
<dbReference type="EMBL" id="JAGIYQ010000004">
    <property type="protein sequence ID" value="MBP0724967.1"/>
    <property type="molecule type" value="Genomic_DNA"/>
</dbReference>
<feature type="transmembrane region" description="Helical" evidence="6">
    <location>
        <begin position="56"/>
        <end position="83"/>
    </location>
</feature>
<evidence type="ECO:0000313" key="7">
    <source>
        <dbReference type="EMBL" id="MBP0724967.1"/>
    </source>
</evidence>
<keyword evidence="4 6" id="KW-1133">Transmembrane helix</keyword>
<dbReference type="GO" id="GO:0016787">
    <property type="term" value="F:hydrolase activity"/>
    <property type="evidence" value="ECO:0007669"/>
    <property type="project" value="TreeGrafter"/>
</dbReference>
<dbReference type="PANTHER" id="PTHR31885">
    <property type="entry name" value="GH04784P"/>
    <property type="match status" value="1"/>
</dbReference>
<dbReference type="RefSeq" id="WP_209404056.1">
    <property type="nucleotide sequence ID" value="NZ_JAGIYQ010000004.1"/>
</dbReference>
<feature type="transmembrane region" description="Helical" evidence="6">
    <location>
        <begin position="28"/>
        <end position="44"/>
    </location>
</feature>
<evidence type="ECO:0000256" key="5">
    <source>
        <dbReference type="ARBA" id="ARBA00023136"/>
    </source>
</evidence>
<sequence length="221" mass="25357">MKRLPLAILIMAIIYIWLIPSDPLTIKILFKLIPMLLILIYAYLQNPFASSKNRWLILTGLFFCMQGDWLITWFIFGLSSFLVGHLFYVGGFLSKWRFSRVRLMMILPIAIYAIYMGSTIIHHLTDKGDTSLIWPVIFYITVISTMVWSAIMTANKWAIIGSVLFMISDSILSWNQFVSSISYSNILIMTTYYLAQFFIAKSILASTVDHTVRPANSLNKA</sequence>
<dbReference type="AlphaFoldDB" id="A0A940SGE2"/>
<evidence type="ECO:0000256" key="6">
    <source>
        <dbReference type="SAM" id="Phobius"/>
    </source>
</evidence>
<dbReference type="Pfam" id="PF07947">
    <property type="entry name" value="YhhN"/>
    <property type="match status" value="1"/>
</dbReference>
<gene>
    <name evidence="7" type="ORF">J5Y03_07160</name>
</gene>
<comment type="similarity">
    <text evidence="2">Belongs to the TMEM86 family.</text>
</comment>
<name>A0A940SGE2_9BACI</name>
<evidence type="ECO:0000256" key="2">
    <source>
        <dbReference type="ARBA" id="ARBA00007375"/>
    </source>
</evidence>
<comment type="caution">
    <text evidence="7">The sequence shown here is derived from an EMBL/GenBank/DDBJ whole genome shotgun (WGS) entry which is preliminary data.</text>
</comment>
<evidence type="ECO:0000256" key="3">
    <source>
        <dbReference type="ARBA" id="ARBA00022692"/>
    </source>
</evidence>
<evidence type="ECO:0000256" key="4">
    <source>
        <dbReference type="ARBA" id="ARBA00022989"/>
    </source>
</evidence>
<evidence type="ECO:0000256" key="1">
    <source>
        <dbReference type="ARBA" id="ARBA00004141"/>
    </source>
</evidence>
<dbReference type="InterPro" id="IPR012506">
    <property type="entry name" value="TMEM86B-like"/>
</dbReference>
<dbReference type="PANTHER" id="PTHR31885:SF6">
    <property type="entry name" value="GH04784P"/>
    <property type="match status" value="1"/>
</dbReference>
<reference evidence="7" key="1">
    <citation type="submission" date="2021-04" db="EMBL/GenBank/DDBJ databases">
        <title>Genome seq and assembly of Bacillus sp.</title>
        <authorList>
            <person name="Chhetri G."/>
        </authorList>
    </citation>
    <scope>NUCLEOTIDE SEQUENCE</scope>
    <source>
        <strain evidence="7">RG28</strain>
    </source>
</reference>
<keyword evidence="8" id="KW-1185">Reference proteome</keyword>
<comment type="subcellular location">
    <subcellularLocation>
        <location evidence="1">Membrane</location>
        <topology evidence="1">Multi-pass membrane protein</topology>
    </subcellularLocation>
</comment>
<organism evidence="7 8">
    <name type="scientific">Gottfriedia endophytica</name>
    <dbReference type="NCBI Taxonomy" id="2820819"/>
    <lineage>
        <taxon>Bacteria</taxon>
        <taxon>Bacillati</taxon>
        <taxon>Bacillota</taxon>
        <taxon>Bacilli</taxon>
        <taxon>Bacillales</taxon>
        <taxon>Bacillaceae</taxon>
        <taxon>Gottfriedia</taxon>
    </lineage>
</organism>
<proteinExistence type="inferred from homology"/>
<feature type="transmembrane region" description="Helical" evidence="6">
    <location>
        <begin position="103"/>
        <end position="125"/>
    </location>
</feature>
<feature type="transmembrane region" description="Helical" evidence="6">
    <location>
        <begin position="132"/>
        <end position="151"/>
    </location>
</feature>
<protein>
    <submittedName>
        <fullName evidence="7">Lysoplasmalogenase</fullName>
    </submittedName>
</protein>
<keyword evidence="5 6" id="KW-0472">Membrane</keyword>
<feature type="transmembrane region" description="Helical" evidence="6">
    <location>
        <begin position="186"/>
        <end position="204"/>
    </location>
</feature>